<comment type="caution">
    <text evidence="3">The sequence shown here is derived from an EMBL/GenBank/DDBJ whole genome shotgun (WGS) entry which is preliminary data.</text>
</comment>
<proteinExistence type="predicted"/>
<feature type="compositionally biased region" description="Polar residues" evidence="1">
    <location>
        <begin position="56"/>
        <end position="91"/>
    </location>
</feature>
<reference evidence="4" key="1">
    <citation type="journal article" date="2023" name="Commun. Biol.">
        <title>Genome analysis of Parmales, the sister group of diatoms, reveals the evolutionary specialization of diatoms from phago-mixotrophs to photoautotrophs.</title>
        <authorList>
            <person name="Ban H."/>
            <person name="Sato S."/>
            <person name="Yoshikawa S."/>
            <person name="Yamada K."/>
            <person name="Nakamura Y."/>
            <person name="Ichinomiya M."/>
            <person name="Sato N."/>
            <person name="Blanc-Mathieu R."/>
            <person name="Endo H."/>
            <person name="Kuwata A."/>
            <person name="Ogata H."/>
        </authorList>
    </citation>
    <scope>NUCLEOTIDE SEQUENCE [LARGE SCALE GENOMIC DNA]</scope>
    <source>
        <strain evidence="4">NIES 3701</strain>
    </source>
</reference>
<evidence type="ECO:0000313" key="4">
    <source>
        <dbReference type="Proteomes" id="UP001165085"/>
    </source>
</evidence>
<dbReference type="InterPro" id="IPR035965">
    <property type="entry name" value="PAS-like_dom_sf"/>
</dbReference>
<dbReference type="CDD" id="cd00130">
    <property type="entry name" value="PAS"/>
    <property type="match status" value="1"/>
</dbReference>
<evidence type="ECO:0000256" key="1">
    <source>
        <dbReference type="SAM" id="MobiDB-lite"/>
    </source>
</evidence>
<dbReference type="Gene3D" id="3.30.450.20">
    <property type="entry name" value="PAS domain"/>
    <property type="match status" value="1"/>
</dbReference>
<dbReference type="AlphaFoldDB" id="A0A9W7AIR1"/>
<name>A0A9W7AIR1_9STRA</name>
<dbReference type="Pfam" id="PF13426">
    <property type="entry name" value="PAS_9"/>
    <property type="match status" value="1"/>
</dbReference>
<gene>
    <name evidence="3" type="ORF">TrST_g3222</name>
</gene>
<protein>
    <recommendedName>
        <fullName evidence="2">PAS domain-containing protein</fullName>
    </recommendedName>
</protein>
<sequence length="348" mass="37128">MSSIVARSTLRSIRSISRLNGVRALSANKGSFSSPESDFSSQNVAGGRTPPEMVMSSMSSKDTNLSFSSPESDFTATNDASESSTYSPNLSFSSPESDFTAAFATNDASLDPSESSAYATNLSFSSPESDFVAGGLDHTDISSESSTYTTNLSFSSPESDFVAGGLDHADLSTRAMDMLTGTEEGRSNLAYSLSFSSPEADFSSLGLTDEQRMMLDSVEQVMAANTSSISDVTIEEAFAASDDARVITELTPPFKIKSVNSAWVSLCGFTAEESMGKHLGILQGDRTDANELERLTAQILAGVPTEAKLVNYTKEGREFRNNLKISFVVDELTKERVAVMGTLREVAA</sequence>
<evidence type="ECO:0000259" key="2">
    <source>
        <dbReference type="Pfam" id="PF13426"/>
    </source>
</evidence>
<feature type="region of interest" description="Disordered" evidence="1">
    <location>
        <begin position="27"/>
        <end position="91"/>
    </location>
</feature>
<accession>A0A9W7AIR1</accession>
<dbReference type="SUPFAM" id="SSF55785">
    <property type="entry name" value="PYP-like sensor domain (PAS domain)"/>
    <property type="match status" value="1"/>
</dbReference>
<feature type="domain" description="PAS" evidence="2">
    <location>
        <begin position="254"/>
        <end position="346"/>
    </location>
</feature>
<dbReference type="Proteomes" id="UP001165085">
    <property type="component" value="Unassembled WGS sequence"/>
</dbReference>
<dbReference type="InterPro" id="IPR000014">
    <property type="entry name" value="PAS"/>
</dbReference>
<keyword evidence="4" id="KW-1185">Reference proteome</keyword>
<evidence type="ECO:0000313" key="3">
    <source>
        <dbReference type="EMBL" id="GMH69069.1"/>
    </source>
</evidence>
<organism evidence="3 4">
    <name type="scientific">Triparma strigata</name>
    <dbReference type="NCBI Taxonomy" id="1606541"/>
    <lineage>
        <taxon>Eukaryota</taxon>
        <taxon>Sar</taxon>
        <taxon>Stramenopiles</taxon>
        <taxon>Ochrophyta</taxon>
        <taxon>Bolidophyceae</taxon>
        <taxon>Parmales</taxon>
        <taxon>Triparmaceae</taxon>
        <taxon>Triparma</taxon>
    </lineage>
</organism>
<feature type="compositionally biased region" description="Low complexity" evidence="1">
    <location>
        <begin position="31"/>
        <end position="41"/>
    </location>
</feature>
<dbReference type="OrthoDB" id="198984at2759"/>
<dbReference type="EMBL" id="BRXY01000129">
    <property type="protein sequence ID" value="GMH69069.1"/>
    <property type="molecule type" value="Genomic_DNA"/>
</dbReference>